<accession>A0A7J6I0S9</accession>
<protein>
    <submittedName>
        <fullName evidence="1">Uncharacterized protein</fullName>
    </submittedName>
</protein>
<evidence type="ECO:0000313" key="2">
    <source>
        <dbReference type="Proteomes" id="UP000583929"/>
    </source>
</evidence>
<sequence length="81" mass="9479">MGCSCFYSFFVSMKNSIQDVCYREKKANYCSNGNIDEKKLTMEKRTKNMSWGLTMPLAKSRRTTARAIRCWKERNMSFLGV</sequence>
<dbReference type="AlphaFoldDB" id="A0A7J6I0S9"/>
<proteinExistence type="predicted"/>
<keyword evidence="2" id="KW-1185">Reference proteome</keyword>
<comment type="caution">
    <text evidence="1">The sequence shown here is derived from an EMBL/GenBank/DDBJ whole genome shotgun (WGS) entry which is preliminary data.</text>
</comment>
<evidence type="ECO:0000313" key="1">
    <source>
        <dbReference type="EMBL" id="KAF4400240.1"/>
    </source>
</evidence>
<dbReference type="Proteomes" id="UP000583929">
    <property type="component" value="Unassembled WGS sequence"/>
</dbReference>
<gene>
    <name evidence="1" type="ORF">G4B88_019449</name>
</gene>
<reference evidence="1 2" key="1">
    <citation type="journal article" date="2020" name="bioRxiv">
        <title>Sequence and annotation of 42 cannabis genomes reveals extensive copy number variation in cannabinoid synthesis and pathogen resistance genes.</title>
        <authorList>
            <person name="Mckernan K.J."/>
            <person name="Helbert Y."/>
            <person name="Kane L.T."/>
            <person name="Ebling H."/>
            <person name="Zhang L."/>
            <person name="Liu B."/>
            <person name="Eaton Z."/>
            <person name="Mclaughlin S."/>
            <person name="Kingan S."/>
            <person name="Baybayan P."/>
            <person name="Concepcion G."/>
            <person name="Jordan M."/>
            <person name="Riva A."/>
            <person name="Barbazuk W."/>
            <person name="Harkins T."/>
        </authorList>
    </citation>
    <scope>NUCLEOTIDE SEQUENCE [LARGE SCALE GENOMIC DNA]</scope>
    <source>
        <strain evidence="2">cv. Jamaican Lion 4</strain>
        <tissue evidence="1">Leaf</tissue>
    </source>
</reference>
<organism evidence="1 2">
    <name type="scientific">Cannabis sativa</name>
    <name type="common">Hemp</name>
    <name type="synonym">Marijuana</name>
    <dbReference type="NCBI Taxonomy" id="3483"/>
    <lineage>
        <taxon>Eukaryota</taxon>
        <taxon>Viridiplantae</taxon>
        <taxon>Streptophyta</taxon>
        <taxon>Embryophyta</taxon>
        <taxon>Tracheophyta</taxon>
        <taxon>Spermatophyta</taxon>
        <taxon>Magnoliopsida</taxon>
        <taxon>eudicotyledons</taxon>
        <taxon>Gunneridae</taxon>
        <taxon>Pentapetalae</taxon>
        <taxon>rosids</taxon>
        <taxon>fabids</taxon>
        <taxon>Rosales</taxon>
        <taxon>Cannabaceae</taxon>
        <taxon>Cannabis</taxon>
    </lineage>
</organism>
<dbReference type="EMBL" id="JAATIQ010000019">
    <property type="protein sequence ID" value="KAF4400240.1"/>
    <property type="molecule type" value="Genomic_DNA"/>
</dbReference>
<name>A0A7J6I0S9_CANSA</name>